<proteinExistence type="predicted"/>
<feature type="transmembrane region" description="Helical" evidence="1">
    <location>
        <begin position="52"/>
        <end position="73"/>
    </location>
</feature>
<keyword evidence="1" id="KW-1133">Transmembrane helix</keyword>
<organism evidence="2 3">
    <name type="scientific">Aquibacillus koreensis</name>
    <dbReference type="NCBI Taxonomy" id="279446"/>
    <lineage>
        <taxon>Bacteria</taxon>
        <taxon>Bacillati</taxon>
        <taxon>Bacillota</taxon>
        <taxon>Bacilli</taxon>
        <taxon>Bacillales</taxon>
        <taxon>Bacillaceae</taxon>
        <taxon>Aquibacillus</taxon>
    </lineage>
</organism>
<gene>
    <name evidence="2" type="ORF">NC661_11115</name>
</gene>
<keyword evidence="1" id="KW-0812">Transmembrane</keyword>
<evidence type="ECO:0000313" key="2">
    <source>
        <dbReference type="EMBL" id="MDC3420918.1"/>
    </source>
</evidence>
<keyword evidence="3" id="KW-1185">Reference proteome</keyword>
<sequence length="112" mass="12760">MLYKMIFRLLYALLPGIAIFLLFNDLTGALILTVFLFVFGNRDNAKFRQSKSGKIITVLLAIALVTWGIFFVVGSDVSSIRKIAVFALFAASYLLERIEKRFFNFDNLKLAR</sequence>
<comment type="caution">
    <text evidence="2">The sequence shown here is derived from an EMBL/GenBank/DDBJ whole genome shotgun (WGS) entry which is preliminary data.</text>
</comment>
<dbReference type="RefSeq" id="WP_259872259.1">
    <property type="nucleotide sequence ID" value="NZ_JAOALK010000063.1"/>
</dbReference>
<evidence type="ECO:0000256" key="1">
    <source>
        <dbReference type="SAM" id="Phobius"/>
    </source>
</evidence>
<dbReference type="AlphaFoldDB" id="A0A9X3WLQ3"/>
<keyword evidence="1" id="KW-0472">Membrane</keyword>
<evidence type="ECO:0000313" key="3">
    <source>
        <dbReference type="Proteomes" id="UP001145072"/>
    </source>
</evidence>
<reference evidence="2" key="1">
    <citation type="submission" date="2022-06" db="EMBL/GenBank/DDBJ databases">
        <title>Aquibacillus sp. a new bacterium isolated from soil saline samples.</title>
        <authorList>
            <person name="Galisteo C."/>
            <person name="De La Haba R."/>
            <person name="Sanchez-Porro C."/>
            <person name="Ventosa A."/>
        </authorList>
    </citation>
    <scope>NUCLEOTIDE SEQUENCE</scope>
    <source>
        <strain evidence="2">JCM 12387</strain>
    </source>
</reference>
<dbReference type="Proteomes" id="UP001145072">
    <property type="component" value="Unassembled WGS sequence"/>
</dbReference>
<dbReference type="EMBL" id="JAMQJZ010000007">
    <property type="protein sequence ID" value="MDC3420918.1"/>
    <property type="molecule type" value="Genomic_DNA"/>
</dbReference>
<feature type="transmembrane region" description="Helical" evidence="1">
    <location>
        <begin position="12"/>
        <end position="40"/>
    </location>
</feature>
<name>A0A9X3WLQ3_9BACI</name>
<protein>
    <submittedName>
        <fullName evidence="2">Uncharacterized protein</fullName>
    </submittedName>
</protein>
<accession>A0A9X3WLQ3</accession>